<evidence type="ECO:0000256" key="1">
    <source>
        <dbReference type="SAM" id="MobiDB-lite"/>
    </source>
</evidence>
<reference evidence="3 4" key="1">
    <citation type="submission" date="2023-12" db="EMBL/GenBank/DDBJ databases">
        <title>Description of new species of Mycobacterium terrae complex isolated from sewage at the Sao Paulo Zoological Park Foundation in Brazil.</title>
        <authorList>
            <person name="Romagnoli C.L."/>
            <person name="Conceicao E.C."/>
            <person name="Machado E."/>
            <person name="Barreto L.B.P.F."/>
            <person name="Sharma A."/>
            <person name="Silva N.M."/>
            <person name="Marques L.E."/>
            <person name="Juliana M.A."/>
            <person name="Lourenco M.C.S."/>
            <person name="Digiampietri L.A."/>
            <person name="Suffys P.N."/>
            <person name="Viana-Niero C."/>
        </authorList>
    </citation>
    <scope>NUCLEOTIDE SEQUENCE [LARGE SCALE GENOMIC DNA]</scope>
    <source>
        <strain evidence="3 4">MYC098</strain>
    </source>
</reference>
<dbReference type="RefSeq" id="WP_225403818.1">
    <property type="nucleotide sequence ID" value="NZ_JAYJJR010000015.1"/>
</dbReference>
<dbReference type="Proteomes" id="UP001299596">
    <property type="component" value="Unassembled WGS sequence"/>
</dbReference>
<accession>A0ABU5XLX1</accession>
<name>A0ABU5XLX1_9MYCO</name>
<evidence type="ECO:0000313" key="4">
    <source>
        <dbReference type="Proteomes" id="UP001299596"/>
    </source>
</evidence>
<dbReference type="CDD" id="cd00085">
    <property type="entry name" value="HNHc"/>
    <property type="match status" value="1"/>
</dbReference>
<dbReference type="EMBL" id="JAYJJR010000015">
    <property type="protein sequence ID" value="MEB3023275.1"/>
    <property type="molecule type" value="Genomic_DNA"/>
</dbReference>
<dbReference type="InterPro" id="IPR003870">
    <property type="entry name" value="DUF222"/>
</dbReference>
<comment type="caution">
    <text evidence="3">The sequence shown here is derived from an EMBL/GenBank/DDBJ whole genome shotgun (WGS) entry which is preliminary data.</text>
</comment>
<protein>
    <submittedName>
        <fullName evidence="3">HNH endonuclease signature motif containing protein</fullName>
        <ecNumber evidence="3">3.1.-.-</ecNumber>
    </submittedName>
</protein>
<dbReference type="InterPro" id="IPR003615">
    <property type="entry name" value="HNH_nuc"/>
</dbReference>
<evidence type="ECO:0000259" key="2">
    <source>
        <dbReference type="SMART" id="SM00507"/>
    </source>
</evidence>
<dbReference type="SMART" id="SM00507">
    <property type="entry name" value="HNHc"/>
    <property type="match status" value="1"/>
</dbReference>
<dbReference type="EC" id="3.1.-.-" evidence="3"/>
<organism evidence="3 4">
    <name type="scientific">[Mycobacterium] crassicus</name>
    <dbReference type="NCBI Taxonomy" id="2872309"/>
    <lineage>
        <taxon>Bacteria</taxon>
        <taxon>Bacillati</taxon>
        <taxon>Actinomycetota</taxon>
        <taxon>Actinomycetes</taxon>
        <taxon>Mycobacteriales</taxon>
        <taxon>Mycobacteriaceae</taxon>
        <taxon>Mycolicibacter</taxon>
    </lineage>
</organism>
<gene>
    <name evidence="3" type="ORF">K6T79_19710</name>
</gene>
<evidence type="ECO:0000313" key="3">
    <source>
        <dbReference type="EMBL" id="MEB3023275.1"/>
    </source>
</evidence>
<dbReference type="Pfam" id="PF02720">
    <property type="entry name" value="DUF222"/>
    <property type="match status" value="1"/>
</dbReference>
<keyword evidence="4" id="KW-1185">Reference proteome</keyword>
<feature type="region of interest" description="Disordered" evidence="1">
    <location>
        <begin position="428"/>
        <end position="459"/>
    </location>
</feature>
<dbReference type="GO" id="GO:0004519">
    <property type="term" value="F:endonuclease activity"/>
    <property type="evidence" value="ECO:0007669"/>
    <property type="project" value="UniProtKB-KW"/>
</dbReference>
<proteinExistence type="predicted"/>
<keyword evidence="3" id="KW-0540">Nuclease</keyword>
<keyword evidence="3" id="KW-0255">Endonuclease</keyword>
<feature type="domain" description="HNH nuclease" evidence="2">
    <location>
        <begin position="357"/>
        <end position="409"/>
    </location>
</feature>
<sequence length="459" mass="49349">MAMALGAAAAREQICAALTAIDAAHQVLRETSSDLVGNDFRVEVAERLEFQDRINRGLMYRIFGELADPPDGNGSIAAVRAALWKRLRITPREITRRCRLAARIRGRRSLTGADIAPELPALAAAVESGAVGEDHIRAVCQAVDVLPAVVPPAEITAAEQALVEHATRVDSGVVAKLGQRIVDHLNPDGLFSDQDRARRRGLTLGRQGPDGMSKLSGLLDPQARAYFEAVAAAVRPGRHLPDGPEERDERSPAQRCHDALKLGMATAISSGKLGTHRGHPVTVVVATTLAELNQAAHAAIDPAIAMPPPAHTGGGSRLPMRDLIAMAANTICYLAVFDDHTKRPLYLGRQKRIATAEQRLICYARDRGCTQPNCLAPGYHCEVHHANPWARGGHTNANNLYFACGPHHTDTTDGHQQTIVTTTGRLGWTDGTTPPHINHAHHPEELLHGNPDPPDDEAA</sequence>
<dbReference type="GO" id="GO:0016787">
    <property type="term" value="F:hydrolase activity"/>
    <property type="evidence" value="ECO:0007669"/>
    <property type="project" value="UniProtKB-KW"/>
</dbReference>
<keyword evidence="3" id="KW-0378">Hydrolase</keyword>